<accession>A0ABY3RRM0</accession>
<keyword evidence="4" id="KW-1185">Reference proteome</keyword>
<dbReference type="EMBL" id="CP082781">
    <property type="protein sequence ID" value="UGS25515.1"/>
    <property type="molecule type" value="Genomic_DNA"/>
</dbReference>
<evidence type="ECO:0000313" key="4">
    <source>
        <dbReference type="Proteomes" id="UP001199642"/>
    </source>
</evidence>
<dbReference type="RefSeq" id="WP_084344813.1">
    <property type="nucleotide sequence ID" value="NZ_CP082781.1"/>
</dbReference>
<protein>
    <submittedName>
        <fullName evidence="3">ROK family protein</fullName>
    </submittedName>
</protein>
<dbReference type="CDD" id="cd23763">
    <property type="entry name" value="ASKHA_ATPase_ROK"/>
    <property type="match status" value="1"/>
</dbReference>
<evidence type="ECO:0000313" key="3">
    <source>
        <dbReference type="EMBL" id="UGS25515.1"/>
    </source>
</evidence>
<organism evidence="3 4">
    <name type="scientific">Microbacterium resistens</name>
    <dbReference type="NCBI Taxonomy" id="156977"/>
    <lineage>
        <taxon>Bacteria</taxon>
        <taxon>Bacillati</taxon>
        <taxon>Actinomycetota</taxon>
        <taxon>Actinomycetes</taxon>
        <taxon>Micrococcales</taxon>
        <taxon>Microbacteriaceae</taxon>
        <taxon>Microbacterium</taxon>
    </lineage>
</organism>
<dbReference type="Gene3D" id="1.10.10.10">
    <property type="entry name" value="Winged helix-like DNA-binding domain superfamily/Winged helix DNA-binding domain"/>
    <property type="match status" value="1"/>
</dbReference>
<evidence type="ECO:0000256" key="1">
    <source>
        <dbReference type="ARBA" id="ARBA00006479"/>
    </source>
</evidence>
<dbReference type="PANTHER" id="PTHR18964">
    <property type="entry name" value="ROK (REPRESSOR, ORF, KINASE) FAMILY"/>
    <property type="match status" value="1"/>
</dbReference>
<sequence length="399" mass="40917">MPERTPPPIIARCAVHLRDAGDATVNEIARTLELSRTSVENAVSALTDAGVVAEAAGGGSAGRAGRPARRYAFVADAGAVVGVDIGVASVRVLVADLTGRVIRQHRFEGIAQQPDGAAKLAVVIADIRAALAEAAVPASRVRAIGVSLPGLVEDSGRVIASVVIPDWSGVDIGAQLHQAFGCPVSVDNGVRLAAVAEHHLGVAQLVDDVVYLSVGNRIAMGLILAGRPRRGVHNAAGDIGRLAFRGIDADTGQIRWRTADTAAGVFALAREGHSGAQEEIAAFVDELAHGIATLVMTIDPAMVVIGGGLSGAHGALLDPLRAALPRHIGLPFEVPLVEARLGADAAAHGALVHAFRRHADAVYGIEGMPVPPVTPQRRPGTPSAPAPTTDPVPVAEEHP</sequence>
<feature type="region of interest" description="Disordered" evidence="2">
    <location>
        <begin position="368"/>
        <end position="399"/>
    </location>
</feature>
<dbReference type="InterPro" id="IPR036388">
    <property type="entry name" value="WH-like_DNA-bd_sf"/>
</dbReference>
<dbReference type="PANTHER" id="PTHR18964:SF149">
    <property type="entry name" value="BIFUNCTIONAL UDP-N-ACETYLGLUCOSAMINE 2-EPIMERASE_N-ACETYLMANNOSAMINE KINASE"/>
    <property type="match status" value="1"/>
</dbReference>
<dbReference type="SUPFAM" id="SSF46785">
    <property type="entry name" value="Winged helix' DNA-binding domain"/>
    <property type="match status" value="1"/>
</dbReference>
<name>A0ABY3RRM0_9MICO</name>
<dbReference type="Gene3D" id="3.30.420.40">
    <property type="match status" value="4"/>
</dbReference>
<comment type="similarity">
    <text evidence="1">Belongs to the ROK (NagC/XylR) family.</text>
</comment>
<dbReference type="Pfam" id="PF00480">
    <property type="entry name" value="ROK"/>
    <property type="match status" value="2"/>
</dbReference>
<proteinExistence type="inferred from homology"/>
<dbReference type="SUPFAM" id="SSF53067">
    <property type="entry name" value="Actin-like ATPase domain"/>
    <property type="match status" value="1"/>
</dbReference>
<dbReference type="InterPro" id="IPR036390">
    <property type="entry name" value="WH_DNA-bd_sf"/>
</dbReference>
<dbReference type="InterPro" id="IPR000600">
    <property type="entry name" value="ROK"/>
</dbReference>
<dbReference type="Proteomes" id="UP001199642">
    <property type="component" value="Chromosome"/>
</dbReference>
<reference evidence="3 4" key="1">
    <citation type="submission" date="2023-01" db="EMBL/GenBank/DDBJ databases">
        <title>Characterization of estradiol degrading bacteria Microbacterium sp. MZT7 and reveal degrading genes through genome analysis.</title>
        <authorList>
            <person name="Hao P."/>
            <person name="Gao Y."/>
        </authorList>
    </citation>
    <scope>NUCLEOTIDE SEQUENCE [LARGE SCALE GENOMIC DNA]</scope>
    <source>
        <strain evidence="3 4">MZT7</strain>
    </source>
</reference>
<evidence type="ECO:0000256" key="2">
    <source>
        <dbReference type="SAM" id="MobiDB-lite"/>
    </source>
</evidence>
<gene>
    <name evidence="3" type="ORF">K8F61_12610</name>
</gene>
<dbReference type="InterPro" id="IPR043129">
    <property type="entry name" value="ATPase_NBD"/>
</dbReference>